<dbReference type="AlphaFoldDB" id="A0A9D4KHV6"/>
<dbReference type="Proteomes" id="UP000828390">
    <property type="component" value="Unassembled WGS sequence"/>
</dbReference>
<gene>
    <name evidence="1" type="ORF">DPMN_113386</name>
</gene>
<protein>
    <submittedName>
        <fullName evidence="1">Uncharacterized protein</fullName>
    </submittedName>
</protein>
<dbReference type="EMBL" id="JAIWYP010000004">
    <property type="protein sequence ID" value="KAH3839946.1"/>
    <property type="molecule type" value="Genomic_DNA"/>
</dbReference>
<accession>A0A9D4KHV6</accession>
<proteinExistence type="predicted"/>
<sequence>MNCLSMSIRGTDADAVCVPMDPVPVYQLSIEVHQGFLIKDEILHHFREPPSGLFVEREHDVVRPSLILTQSAGSAFVYIITVTQVRHDEICVYTLYKQSS</sequence>
<reference evidence="1" key="2">
    <citation type="submission" date="2020-11" db="EMBL/GenBank/DDBJ databases">
        <authorList>
            <person name="McCartney M.A."/>
            <person name="Auch B."/>
            <person name="Kono T."/>
            <person name="Mallez S."/>
            <person name="Becker A."/>
            <person name="Gohl D.M."/>
            <person name="Silverstein K.A.T."/>
            <person name="Koren S."/>
            <person name="Bechman K.B."/>
            <person name="Herman A."/>
            <person name="Abrahante J.E."/>
            <person name="Garbe J."/>
        </authorList>
    </citation>
    <scope>NUCLEOTIDE SEQUENCE</scope>
    <source>
        <strain evidence="1">Duluth1</strain>
        <tissue evidence="1">Whole animal</tissue>
    </source>
</reference>
<reference evidence="1" key="1">
    <citation type="journal article" date="2019" name="bioRxiv">
        <title>The Genome of the Zebra Mussel, Dreissena polymorpha: A Resource for Invasive Species Research.</title>
        <authorList>
            <person name="McCartney M.A."/>
            <person name="Auch B."/>
            <person name="Kono T."/>
            <person name="Mallez S."/>
            <person name="Zhang Y."/>
            <person name="Obille A."/>
            <person name="Becker A."/>
            <person name="Abrahante J.E."/>
            <person name="Garbe J."/>
            <person name="Badalamenti J.P."/>
            <person name="Herman A."/>
            <person name="Mangelson H."/>
            <person name="Liachko I."/>
            <person name="Sullivan S."/>
            <person name="Sone E.D."/>
            <person name="Koren S."/>
            <person name="Silverstein K.A.T."/>
            <person name="Beckman K.B."/>
            <person name="Gohl D.M."/>
        </authorList>
    </citation>
    <scope>NUCLEOTIDE SEQUENCE</scope>
    <source>
        <strain evidence="1">Duluth1</strain>
        <tissue evidence="1">Whole animal</tissue>
    </source>
</reference>
<organism evidence="1 2">
    <name type="scientific">Dreissena polymorpha</name>
    <name type="common">Zebra mussel</name>
    <name type="synonym">Mytilus polymorpha</name>
    <dbReference type="NCBI Taxonomy" id="45954"/>
    <lineage>
        <taxon>Eukaryota</taxon>
        <taxon>Metazoa</taxon>
        <taxon>Spiralia</taxon>
        <taxon>Lophotrochozoa</taxon>
        <taxon>Mollusca</taxon>
        <taxon>Bivalvia</taxon>
        <taxon>Autobranchia</taxon>
        <taxon>Heteroconchia</taxon>
        <taxon>Euheterodonta</taxon>
        <taxon>Imparidentia</taxon>
        <taxon>Neoheterodontei</taxon>
        <taxon>Myida</taxon>
        <taxon>Dreissenoidea</taxon>
        <taxon>Dreissenidae</taxon>
        <taxon>Dreissena</taxon>
    </lineage>
</organism>
<evidence type="ECO:0000313" key="1">
    <source>
        <dbReference type="EMBL" id="KAH3839946.1"/>
    </source>
</evidence>
<keyword evidence="2" id="KW-1185">Reference proteome</keyword>
<comment type="caution">
    <text evidence="1">The sequence shown here is derived from an EMBL/GenBank/DDBJ whole genome shotgun (WGS) entry which is preliminary data.</text>
</comment>
<evidence type="ECO:0000313" key="2">
    <source>
        <dbReference type="Proteomes" id="UP000828390"/>
    </source>
</evidence>
<name>A0A9D4KHV6_DREPO</name>